<feature type="transmembrane region" description="Helical" evidence="1">
    <location>
        <begin position="105"/>
        <end position="124"/>
    </location>
</feature>
<keyword evidence="1" id="KW-0472">Membrane</keyword>
<comment type="caution">
    <text evidence="3">The sequence shown here is derived from an EMBL/GenBank/DDBJ whole genome shotgun (WGS) entry which is preliminary data.</text>
</comment>
<dbReference type="OrthoDB" id="8452633at2"/>
<sequence>MSHAQENALIDRMDLRASARVAGVGCVIAIVVFSLLPGHQRPDILHNGNLEHFAAYAGTAFLLVFGFTRRFAWAHISALSAASALFEILQIWIPGRHAGVDNWLASSAGAVVGAVLAFHMSRYASRKSG</sequence>
<evidence type="ECO:0000313" key="4">
    <source>
        <dbReference type="Proteomes" id="UP000292781"/>
    </source>
</evidence>
<evidence type="ECO:0000313" key="3">
    <source>
        <dbReference type="EMBL" id="TBW32424.1"/>
    </source>
</evidence>
<name>A0A4Q9VCW2_9HYPH</name>
<feature type="domain" description="VanZ-like" evidence="2">
    <location>
        <begin position="47"/>
        <end position="118"/>
    </location>
</feature>
<feature type="transmembrane region" description="Helical" evidence="1">
    <location>
        <begin position="74"/>
        <end position="93"/>
    </location>
</feature>
<dbReference type="EMBL" id="SJFN01000058">
    <property type="protein sequence ID" value="TBW32424.1"/>
    <property type="molecule type" value="Genomic_DNA"/>
</dbReference>
<protein>
    <submittedName>
        <fullName evidence="3">VanZ family protein</fullName>
    </submittedName>
</protein>
<keyword evidence="1" id="KW-1133">Transmembrane helix</keyword>
<dbReference type="Proteomes" id="UP000292781">
    <property type="component" value="Unassembled WGS sequence"/>
</dbReference>
<organism evidence="3 4">
    <name type="scientific">Siculibacillus lacustris</name>
    <dbReference type="NCBI Taxonomy" id="1549641"/>
    <lineage>
        <taxon>Bacteria</taxon>
        <taxon>Pseudomonadati</taxon>
        <taxon>Pseudomonadota</taxon>
        <taxon>Alphaproteobacteria</taxon>
        <taxon>Hyphomicrobiales</taxon>
        <taxon>Ancalomicrobiaceae</taxon>
        <taxon>Siculibacillus</taxon>
    </lineage>
</organism>
<gene>
    <name evidence="3" type="ORF">EYW49_22060</name>
</gene>
<dbReference type="InterPro" id="IPR006976">
    <property type="entry name" value="VanZ-like"/>
</dbReference>
<keyword evidence="1" id="KW-0812">Transmembrane</keyword>
<dbReference type="Pfam" id="PF04892">
    <property type="entry name" value="VanZ"/>
    <property type="match status" value="1"/>
</dbReference>
<reference evidence="3 4" key="1">
    <citation type="submission" date="2019-02" db="EMBL/GenBank/DDBJ databases">
        <title>Siculibacillus lacustris gen. nov., sp. nov., a new rosette-forming bacterium isolated from a freshwater crater lake (Lake St. Ana, Romania).</title>
        <authorList>
            <person name="Felfoldi T."/>
            <person name="Marton Z."/>
            <person name="Szabo A."/>
            <person name="Mentes A."/>
            <person name="Boka K."/>
            <person name="Marialigeti K."/>
            <person name="Mathe I."/>
            <person name="Koncz M."/>
            <person name="Schumann P."/>
            <person name="Toth E."/>
        </authorList>
    </citation>
    <scope>NUCLEOTIDE SEQUENCE [LARGE SCALE GENOMIC DNA]</scope>
    <source>
        <strain evidence="3 4">SA-279</strain>
    </source>
</reference>
<proteinExistence type="predicted"/>
<keyword evidence="4" id="KW-1185">Reference proteome</keyword>
<evidence type="ECO:0000256" key="1">
    <source>
        <dbReference type="SAM" id="Phobius"/>
    </source>
</evidence>
<feature type="transmembrane region" description="Helical" evidence="1">
    <location>
        <begin position="21"/>
        <end position="38"/>
    </location>
</feature>
<dbReference type="AlphaFoldDB" id="A0A4Q9VCW2"/>
<feature type="transmembrane region" description="Helical" evidence="1">
    <location>
        <begin position="50"/>
        <end position="67"/>
    </location>
</feature>
<evidence type="ECO:0000259" key="2">
    <source>
        <dbReference type="Pfam" id="PF04892"/>
    </source>
</evidence>
<accession>A0A4Q9VCW2</accession>
<dbReference type="NCBIfam" id="NF037970">
    <property type="entry name" value="vanZ_1"/>
    <property type="match status" value="1"/>
</dbReference>